<protein>
    <submittedName>
        <fullName evidence="1">Uncharacterized protein</fullName>
    </submittedName>
</protein>
<gene>
    <name evidence="1" type="ORF">FIBSPDRAFT_989718</name>
</gene>
<dbReference type="AlphaFoldDB" id="A0A165ZH95"/>
<keyword evidence="2" id="KW-1185">Reference proteome</keyword>
<accession>A0A165ZH95</accession>
<dbReference type="Proteomes" id="UP000076532">
    <property type="component" value="Unassembled WGS sequence"/>
</dbReference>
<reference evidence="1 2" key="1">
    <citation type="journal article" date="2016" name="Mol. Biol. Evol.">
        <title>Comparative Genomics of Early-Diverging Mushroom-Forming Fungi Provides Insights into the Origins of Lignocellulose Decay Capabilities.</title>
        <authorList>
            <person name="Nagy L.G."/>
            <person name="Riley R."/>
            <person name="Tritt A."/>
            <person name="Adam C."/>
            <person name="Daum C."/>
            <person name="Floudas D."/>
            <person name="Sun H."/>
            <person name="Yadav J.S."/>
            <person name="Pangilinan J."/>
            <person name="Larsson K.H."/>
            <person name="Matsuura K."/>
            <person name="Barry K."/>
            <person name="Labutti K."/>
            <person name="Kuo R."/>
            <person name="Ohm R.A."/>
            <person name="Bhattacharya S.S."/>
            <person name="Shirouzu T."/>
            <person name="Yoshinaga Y."/>
            <person name="Martin F.M."/>
            <person name="Grigoriev I.V."/>
            <person name="Hibbett D.S."/>
        </authorList>
    </citation>
    <scope>NUCLEOTIDE SEQUENCE [LARGE SCALE GENOMIC DNA]</scope>
    <source>
        <strain evidence="1 2">CBS 109695</strain>
    </source>
</reference>
<proteinExistence type="predicted"/>
<organism evidence="1 2">
    <name type="scientific">Athelia psychrophila</name>
    <dbReference type="NCBI Taxonomy" id="1759441"/>
    <lineage>
        <taxon>Eukaryota</taxon>
        <taxon>Fungi</taxon>
        <taxon>Dikarya</taxon>
        <taxon>Basidiomycota</taxon>
        <taxon>Agaricomycotina</taxon>
        <taxon>Agaricomycetes</taxon>
        <taxon>Agaricomycetidae</taxon>
        <taxon>Atheliales</taxon>
        <taxon>Atheliaceae</taxon>
        <taxon>Athelia</taxon>
    </lineage>
</organism>
<evidence type="ECO:0000313" key="1">
    <source>
        <dbReference type="EMBL" id="KZP10591.1"/>
    </source>
</evidence>
<evidence type="ECO:0000313" key="2">
    <source>
        <dbReference type="Proteomes" id="UP000076532"/>
    </source>
</evidence>
<dbReference type="EMBL" id="KV417677">
    <property type="protein sequence ID" value="KZP10591.1"/>
    <property type="molecule type" value="Genomic_DNA"/>
</dbReference>
<sequence>MTAPAPSMSALTMRPTLLIIPSAMTGTPSFARKLHKRLWRHSDPQSQLARHDGACDDFKGRMVFLIHWTISTWKTELSCDESTETISRPASARICETLAVDRACLWQRRRRAAWFLGFSSRLSVLVEMELRCEAVEVDDKPALVVLRQNSSPKNSRKFPFGENFGPLEDEGLLRCTELCAASGYGDCAGDGQVTEGEGWENIEVGREADKSRLRENFGEGGRIGDGDSANSIKRRGLVELFVASSPTRPPVAAISFLRDWAGMGTMRAMRVVGGSGVEGDGNQSLGKEICSSCGLKTA</sequence>
<name>A0A165ZH95_9AGAM</name>